<sequence>MIAWLKAGLPALAGGLVGVALMVVIGELIFLPKARETGKAAERAAIAQQALEEWNQRTKDDAKIQAMSAYDLCVSYLGRVPECDGLRTVREE</sequence>
<dbReference type="RefSeq" id="WP_141147186.1">
    <property type="nucleotide sequence ID" value="NZ_VHLG01000001.1"/>
</dbReference>
<feature type="transmembrane region" description="Helical" evidence="1">
    <location>
        <begin position="12"/>
        <end position="31"/>
    </location>
</feature>
<evidence type="ECO:0000256" key="1">
    <source>
        <dbReference type="SAM" id="Phobius"/>
    </source>
</evidence>
<organism evidence="2 3">
    <name type="scientific">Martelella alba</name>
    <dbReference type="NCBI Taxonomy" id="2590451"/>
    <lineage>
        <taxon>Bacteria</taxon>
        <taxon>Pseudomonadati</taxon>
        <taxon>Pseudomonadota</taxon>
        <taxon>Alphaproteobacteria</taxon>
        <taxon>Hyphomicrobiales</taxon>
        <taxon>Aurantimonadaceae</taxon>
        <taxon>Martelella</taxon>
    </lineage>
</organism>
<keyword evidence="1" id="KW-0472">Membrane</keyword>
<keyword evidence="3" id="KW-1185">Reference proteome</keyword>
<dbReference type="EMBL" id="VHLG01000001">
    <property type="protein sequence ID" value="TPW33248.1"/>
    <property type="molecule type" value="Genomic_DNA"/>
</dbReference>
<evidence type="ECO:0000313" key="3">
    <source>
        <dbReference type="Proteomes" id="UP000318801"/>
    </source>
</evidence>
<accession>A0A506UIX1</accession>
<name>A0A506UIX1_9HYPH</name>
<proteinExistence type="predicted"/>
<gene>
    <name evidence="2" type="ORF">FJU08_01405</name>
</gene>
<dbReference type="OrthoDB" id="8455436at2"/>
<protein>
    <submittedName>
        <fullName evidence="2">Uncharacterized protein</fullName>
    </submittedName>
</protein>
<dbReference type="AlphaFoldDB" id="A0A506UIX1"/>
<keyword evidence="1" id="KW-1133">Transmembrane helix</keyword>
<evidence type="ECO:0000313" key="2">
    <source>
        <dbReference type="EMBL" id="TPW33248.1"/>
    </source>
</evidence>
<reference evidence="2 3" key="1">
    <citation type="submission" date="2019-06" db="EMBL/GenBank/DDBJ databases">
        <authorList>
            <person name="Li M."/>
        </authorList>
    </citation>
    <scope>NUCLEOTIDE SEQUENCE [LARGE SCALE GENOMIC DNA]</scope>
    <source>
        <strain evidence="2 3">BGMRC2036</strain>
    </source>
</reference>
<keyword evidence="1" id="KW-0812">Transmembrane</keyword>
<comment type="caution">
    <text evidence="2">The sequence shown here is derived from an EMBL/GenBank/DDBJ whole genome shotgun (WGS) entry which is preliminary data.</text>
</comment>
<dbReference type="Proteomes" id="UP000318801">
    <property type="component" value="Unassembled WGS sequence"/>
</dbReference>